<dbReference type="RefSeq" id="WP_181931733.1">
    <property type="nucleotide sequence ID" value="NZ_CP054698.1"/>
</dbReference>
<gene>
    <name evidence="2" type="ORF">HUN01_13660</name>
</gene>
<dbReference type="KEGG" id="ned:HUN01_13660"/>
<evidence type="ECO:0000313" key="2">
    <source>
        <dbReference type="EMBL" id="QMS88591.1"/>
    </source>
</evidence>
<dbReference type="AlphaFoldDB" id="A0A7D7LE20"/>
<feature type="chain" id="PRO_5028811585" description="DUF4402 domain-containing protein" evidence="1">
    <location>
        <begin position="24"/>
        <end position="164"/>
    </location>
</feature>
<evidence type="ECO:0000313" key="3">
    <source>
        <dbReference type="Proteomes" id="UP000514713"/>
    </source>
</evidence>
<reference evidence="3" key="1">
    <citation type="submission" date="2020-06" db="EMBL/GenBank/DDBJ databases">
        <title>Nostoc edaphicum CCNP1411 genome.</title>
        <authorList>
            <person name="Fidor A."/>
            <person name="Grabski M."/>
            <person name="Gawor J."/>
            <person name="Gromadka R."/>
            <person name="Wegrzyn G."/>
            <person name="Mazur-Marzec H."/>
        </authorList>
    </citation>
    <scope>NUCLEOTIDE SEQUENCE [LARGE SCALE GENOMIC DNA]</scope>
    <source>
        <strain evidence="3">CCNP1411</strain>
    </source>
</reference>
<dbReference type="Proteomes" id="UP000514713">
    <property type="component" value="Chromosome"/>
</dbReference>
<accession>A0A7D7LE20</accession>
<name>A0A7D7LE20_9NOSO</name>
<proteinExistence type="predicted"/>
<evidence type="ECO:0008006" key="4">
    <source>
        <dbReference type="Google" id="ProtNLM"/>
    </source>
</evidence>
<organism evidence="2 3">
    <name type="scientific">Nostoc edaphicum CCNP1411</name>
    <dbReference type="NCBI Taxonomy" id="1472755"/>
    <lineage>
        <taxon>Bacteria</taxon>
        <taxon>Bacillati</taxon>
        <taxon>Cyanobacteriota</taxon>
        <taxon>Cyanophyceae</taxon>
        <taxon>Nostocales</taxon>
        <taxon>Nostocaceae</taxon>
        <taxon>Nostoc</taxon>
    </lineage>
</organism>
<sequence>MLYRLALTSSLVLASALSLQAFALDQAVLAQSADVPFSGTVPDEATFISPAPGTAEPTISSNSGGIATNLESQTPATIGVQSSTSATVTVSPPKLVSGPSPDPSGTTHIGFLKFGSTNVRSDVGGGSATLPAGNTNLEVNLLVERPVGFTPGIYTYVVTLTIAP</sequence>
<protein>
    <recommendedName>
        <fullName evidence="4">DUF4402 domain-containing protein</fullName>
    </recommendedName>
</protein>
<dbReference type="EMBL" id="CP054698">
    <property type="protein sequence ID" value="QMS88591.1"/>
    <property type="molecule type" value="Genomic_DNA"/>
</dbReference>
<feature type="signal peptide" evidence="1">
    <location>
        <begin position="1"/>
        <end position="23"/>
    </location>
</feature>
<evidence type="ECO:0000256" key="1">
    <source>
        <dbReference type="SAM" id="SignalP"/>
    </source>
</evidence>
<keyword evidence="3" id="KW-1185">Reference proteome</keyword>
<keyword evidence="1" id="KW-0732">Signal</keyword>